<keyword evidence="8" id="KW-0548">Nucleotidyltransferase</keyword>
<dbReference type="InterPro" id="IPR012337">
    <property type="entry name" value="RNaseH-like_sf"/>
</dbReference>
<dbReference type="AlphaFoldDB" id="A0A699ICN3"/>
<keyword evidence="2" id="KW-0479">Metal-binding</keyword>
<keyword evidence="3" id="KW-0255">Endonuclease</keyword>
<organism evidence="13">
    <name type="scientific">Tanacetum cinerariifolium</name>
    <name type="common">Dalmatian daisy</name>
    <name type="synonym">Chrysanthemum cinerariifolium</name>
    <dbReference type="NCBI Taxonomy" id="118510"/>
    <lineage>
        <taxon>Eukaryota</taxon>
        <taxon>Viridiplantae</taxon>
        <taxon>Streptophyta</taxon>
        <taxon>Embryophyta</taxon>
        <taxon>Tracheophyta</taxon>
        <taxon>Spermatophyta</taxon>
        <taxon>Magnoliopsida</taxon>
        <taxon>eudicotyledons</taxon>
        <taxon>Gunneridae</taxon>
        <taxon>Pentapetalae</taxon>
        <taxon>asterids</taxon>
        <taxon>campanulids</taxon>
        <taxon>Asterales</taxon>
        <taxon>Asteraceae</taxon>
        <taxon>Asteroideae</taxon>
        <taxon>Anthemideae</taxon>
        <taxon>Anthemidinae</taxon>
        <taxon>Tanacetum</taxon>
    </lineage>
</organism>
<accession>A0A699ICN3</accession>
<dbReference type="GO" id="GO:0003676">
    <property type="term" value="F:nucleic acid binding"/>
    <property type="evidence" value="ECO:0007669"/>
    <property type="project" value="InterPro"/>
</dbReference>
<evidence type="ECO:0000256" key="10">
    <source>
        <dbReference type="SAM" id="Coils"/>
    </source>
</evidence>
<feature type="compositionally biased region" description="Polar residues" evidence="11">
    <location>
        <begin position="406"/>
        <end position="421"/>
    </location>
</feature>
<comment type="caution">
    <text evidence="13">The sequence shown here is derived from an EMBL/GenBank/DDBJ whole genome shotgun (WGS) entry which is preliminary data.</text>
</comment>
<dbReference type="GO" id="GO:0046872">
    <property type="term" value="F:metal ion binding"/>
    <property type="evidence" value="ECO:0007669"/>
    <property type="project" value="UniProtKB-KW"/>
</dbReference>
<keyword evidence="9" id="KW-0233">DNA recombination</keyword>
<keyword evidence="8" id="KW-0239">DNA-directed DNA polymerase</keyword>
<dbReference type="InterPro" id="IPR001584">
    <property type="entry name" value="Integrase_cat-core"/>
</dbReference>
<dbReference type="GO" id="GO:0003964">
    <property type="term" value="F:RNA-directed DNA polymerase activity"/>
    <property type="evidence" value="ECO:0007669"/>
    <property type="project" value="UniProtKB-KW"/>
</dbReference>
<keyword evidence="6" id="KW-0229">DNA integration</keyword>
<dbReference type="GO" id="GO:0016787">
    <property type="term" value="F:hydrolase activity"/>
    <property type="evidence" value="ECO:0007669"/>
    <property type="project" value="UniProtKB-KW"/>
</dbReference>
<dbReference type="InterPro" id="IPR057670">
    <property type="entry name" value="SH3_retrovirus"/>
</dbReference>
<sequence>MTRSFVKVSPMQTPGSRISILLAVGTPSTGSGNLYCQWELSPGSGNALCILFPTVNCTKINLDNKSVNDTLIAELERYKEQVRILKEGQNVDLKNKDNILDSCAQSVEIDHLKQTLLEHLKEKESLMQMVNLLKNDFKKEKSRNIDGEITLEQRIKHLDNIVFKREMLNVDIAPLAPKLRNNRTAHSDYIRHTQEQIAILREIVKHGNSLNPLNNSLDYACKITTTAEVPLRKLIAIESDTLKPVVGISYETSVAHSLQQNGVIERRNHTLIEAAHTMLIYAKAPLFLWAEAVATACYTQNHSIVRLRYGKTPYELLHDKLLDLSFFHVFGALCYPANDSKNLEKLHPKADIGIFIGYAPTKKAFSIYNRLTRRIIETIHVNFDELTVMAFEHSSLGPAPHEMTPATISSGLVPNPTSSTPFVPPSRTD</sequence>
<evidence type="ECO:0000256" key="7">
    <source>
        <dbReference type="ARBA" id="ARBA00022918"/>
    </source>
</evidence>
<dbReference type="InterPro" id="IPR039537">
    <property type="entry name" value="Retrotran_Ty1/copia-like"/>
</dbReference>
<dbReference type="InterPro" id="IPR036397">
    <property type="entry name" value="RNaseH_sf"/>
</dbReference>
<evidence type="ECO:0000256" key="9">
    <source>
        <dbReference type="ARBA" id="ARBA00023172"/>
    </source>
</evidence>
<keyword evidence="4" id="KW-0378">Hydrolase</keyword>
<keyword evidence="7" id="KW-0695">RNA-directed DNA polymerase</keyword>
<dbReference type="PANTHER" id="PTHR42648">
    <property type="entry name" value="TRANSPOSASE, PUTATIVE-RELATED"/>
    <property type="match status" value="1"/>
</dbReference>
<evidence type="ECO:0000256" key="8">
    <source>
        <dbReference type="ARBA" id="ARBA00022932"/>
    </source>
</evidence>
<gene>
    <name evidence="13" type="ORF">Tci_511802</name>
</gene>
<feature type="coiled-coil region" evidence="10">
    <location>
        <begin position="68"/>
        <end position="129"/>
    </location>
</feature>
<dbReference type="Gene3D" id="3.30.420.10">
    <property type="entry name" value="Ribonuclease H-like superfamily/Ribonuclease H"/>
    <property type="match status" value="1"/>
</dbReference>
<dbReference type="GO" id="GO:0004519">
    <property type="term" value="F:endonuclease activity"/>
    <property type="evidence" value="ECO:0007669"/>
    <property type="project" value="UniProtKB-KW"/>
</dbReference>
<dbReference type="GO" id="GO:0006310">
    <property type="term" value="P:DNA recombination"/>
    <property type="evidence" value="ECO:0007669"/>
    <property type="project" value="UniProtKB-KW"/>
</dbReference>
<protein>
    <submittedName>
        <fullName evidence="13">Retrovirus-related Pol polyprotein from transposon TNT 1-94</fullName>
    </submittedName>
</protein>
<keyword evidence="5" id="KW-0460">Magnesium</keyword>
<dbReference type="GO" id="GO:0003887">
    <property type="term" value="F:DNA-directed DNA polymerase activity"/>
    <property type="evidence" value="ECO:0007669"/>
    <property type="project" value="UniProtKB-KW"/>
</dbReference>
<keyword evidence="8" id="KW-0808">Transferase</keyword>
<dbReference type="GO" id="GO:0015074">
    <property type="term" value="P:DNA integration"/>
    <property type="evidence" value="ECO:0007669"/>
    <property type="project" value="UniProtKB-KW"/>
</dbReference>
<evidence type="ECO:0000256" key="4">
    <source>
        <dbReference type="ARBA" id="ARBA00022801"/>
    </source>
</evidence>
<evidence type="ECO:0000256" key="5">
    <source>
        <dbReference type="ARBA" id="ARBA00022842"/>
    </source>
</evidence>
<keyword evidence="10" id="KW-0175">Coiled coil</keyword>
<evidence type="ECO:0000256" key="1">
    <source>
        <dbReference type="ARBA" id="ARBA00022722"/>
    </source>
</evidence>
<evidence type="ECO:0000256" key="11">
    <source>
        <dbReference type="SAM" id="MobiDB-lite"/>
    </source>
</evidence>
<reference evidence="13" key="1">
    <citation type="journal article" date="2019" name="Sci. Rep.">
        <title>Draft genome of Tanacetum cinerariifolium, the natural source of mosquito coil.</title>
        <authorList>
            <person name="Yamashiro T."/>
            <person name="Shiraishi A."/>
            <person name="Satake H."/>
            <person name="Nakayama K."/>
        </authorList>
    </citation>
    <scope>NUCLEOTIDE SEQUENCE</scope>
</reference>
<dbReference type="PANTHER" id="PTHR42648:SF11">
    <property type="entry name" value="TRANSPOSON TY4-P GAG-POL POLYPROTEIN"/>
    <property type="match status" value="1"/>
</dbReference>
<evidence type="ECO:0000259" key="12">
    <source>
        <dbReference type="PROSITE" id="PS50994"/>
    </source>
</evidence>
<evidence type="ECO:0000256" key="2">
    <source>
        <dbReference type="ARBA" id="ARBA00022723"/>
    </source>
</evidence>
<proteinExistence type="predicted"/>
<evidence type="ECO:0000313" key="13">
    <source>
        <dbReference type="EMBL" id="GEZ39829.1"/>
    </source>
</evidence>
<feature type="domain" description="Integrase catalytic" evidence="12">
    <location>
        <begin position="247"/>
        <end position="321"/>
    </location>
</feature>
<keyword evidence="1" id="KW-0540">Nuclease</keyword>
<dbReference type="EMBL" id="BKCJ010274104">
    <property type="protein sequence ID" value="GEZ39829.1"/>
    <property type="molecule type" value="Genomic_DNA"/>
</dbReference>
<feature type="region of interest" description="Disordered" evidence="11">
    <location>
        <begin position="405"/>
        <end position="429"/>
    </location>
</feature>
<evidence type="ECO:0000256" key="6">
    <source>
        <dbReference type="ARBA" id="ARBA00022908"/>
    </source>
</evidence>
<name>A0A699ICN3_TANCI</name>
<dbReference type="SUPFAM" id="SSF53098">
    <property type="entry name" value="Ribonuclease H-like"/>
    <property type="match status" value="1"/>
</dbReference>
<dbReference type="Pfam" id="PF25597">
    <property type="entry name" value="SH3_retrovirus"/>
    <property type="match status" value="1"/>
</dbReference>
<evidence type="ECO:0000256" key="3">
    <source>
        <dbReference type="ARBA" id="ARBA00022759"/>
    </source>
</evidence>
<dbReference type="PROSITE" id="PS50994">
    <property type="entry name" value="INTEGRASE"/>
    <property type="match status" value="1"/>
</dbReference>